<dbReference type="PANTHER" id="PTHR30273:SF2">
    <property type="entry name" value="PROTEIN FECR"/>
    <property type="match status" value="1"/>
</dbReference>
<evidence type="ECO:0000256" key="1">
    <source>
        <dbReference type="SAM" id="Phobius"/>
    </source>
</evidence>
<gene>
    <name evidence="4" type="ORF">SDC9_54813</name>
</gene>
<dbReference type="InterPro" id="IPR012373">
    <property type="entry name" value="Ferrdict_sens_TM"/>
</dbReference>
<reference evidence="4" key="1">
    <citation type="submission" date="2019-08" db="EMBL/GenBank/DDBJ databases">
        <authorList>
            <person name="Kucharzyk K."/>
            <person name="Murdoch R.W."/>
            <person name="Higgins S."/>
            <person name="Loffler F."/>
        </authorList>
    </citation>
    <scope>NUCLEOTIDE SEQUENCE</scope>
</reference>
<comment type="caution">
    <text evidence="4">The sequence shown here is derived from an EMBL/GenBank/DDBJ whole genome shotgun (WGS) entry which is preliminary data.</text>
</comment>
<dbReference type="AlphaFoldDB" id="A0A644WY10"/>
<feature type="domain" description="Protein FecR C-terminal" evidence="3">
    <location>
        <begin position="200"/>
        <end position="261"/>
    </location>
</feature>
<feature type="transmembrane region" description="Helical" evidence="1">
    <location>
        <begin position="43"/>
        <end position="65"/>
    </location>
</feature>
<keyword evidence="1" id="KW-0812">Transmembrane</keyword>
<protein>
    <recommendedName>
        <fullName evidence="5">FecR protein domain-containing protein</fullName>
    </recommendedName>
</protein>
<evidence type="ECO:0008006" key="5">
    <source>
        <dbReference type="Google" id="ProtNLM"/>
    </source>
</evidence>
<evidence type="ECO:0000259" key="3">
    <source>
        <dbReference type="Pfam" id="PF16344"/>
    </source>
</evidence>
<dbReference type="PANTHER" id="PTHR30273">
    <property type="entry name" value="PERIPLASMIC SIGNAL SENSOR AND SIGMA FACTOR ACTIVATOR FECR-RELATED"/>
    <property type="match status" value="1"/>
</dbReference>
<dbReference type="Pfam" id="PF16344">
    <property type="entry name" value="FecR_C"/>
    <property type="match status" value="1"/>
</dbReference>
<feature type="domain" description="FecR protein" evidence="2">
    <location>
        <begin position="73"/>
        <end position="159"/>
    </location>
</feature>
<accession>A0A644WY10</accession>
<evidence type="ECO:0000313" key="4">
    <source>
        <dbReference type="EMBL" id="MPM08501.1"/>
    </source>
</evidence>
<name>A0A644WY10_9ZZZZ</name>
<dbReference type="Gene3D" id="3.55.50.30">
    <property type="match status" value="1"/>
</dbReference>
<dbReference type="EMBL" id="VSSQ01001456">
    <property type="protein sequence ID" value="MPM08501.1"/>
    <property type="molecule type" value="Genomic_DNA"/>
</dbReference>
<dbReference type="InterPro" id="IPR032508">
    <property type="entry name" value="FecR_C"/>
</dbReference>
<dbReference type="GO" id="GO:0016989">
    <property type="term" value="F:sigma factor antagonist activity"/>
    <property type="evidence" value="ECO:0007669"/>
    <property type="project" value="TreeGrafter"/>
</dbReference>
<sequence length="261" mass="29381">MKTDDIKITPKWSKSKEDIWDSVFEGLEETPKVIEMAPRKRSLWFYAAASIAAIAIILPSIAFFYTKNEVAERGTHLAVVLPDGSKVDLNAESKIGYKPLWWFISRDVELKGEAYFEVEKGSTFDVRSGQYTVSVLGTSFNVFSRAENFKVTCLTGKVNVSDKSESVILTPNMQALLSNGKLTTNDVEDAKESINWKHGKFVFVSVPLQDVIQEIERQYDIEVLPNSNLNYSYSGNFTKAKDPNDVLKIVGKPFGIEFKIK</sequence>
<dbReference type="Gene3D" id="2.60.120.1440">
    <property type="match status" value="1"/>
</dbReference>
<organism evidence="4">
    <name type="scientific">bioreactor metagenome</name>
    <dbReference type="NCBI Taxonomy" id="1076179"/>
    <lineage>
        <taxon>unclassified sequences</taxon>
        <taxon>metagenomes</taxon>
        <taxon>ecological metagenomes</taxon>
    </lineage>
</organism>
<keyword evidence="1" id="KW-0472">Membrane</keyword>
<keyword evidence="1" id="KW-1133">Transmembrane helix</keyword>
<evidence type="ECO:0000259" key="2">
    <source>
        <dbReference type="Pfam" id="PF04773"/>
    </source>
</evidence>
<dbReference type="Pfam" id="PF04773">
    <property type="entry name" value="FecR"/>
    <property type="match status" value="1"/>
</dbReference>
<proteinExistence type="predicted"/>
<dbReference type="InterPro" id="IPR006860">
    <property type="entry name" value="FecR"/>
</dbReference>